<protein>
    <submittedName>
        <fullName evidence="8">NAC transcription factors 23</fullName>
    </submittedName>
</protein>
<dbReference type="OrthoDB" id="1921961at2759"/>
<evidence type="ECO:0000256" key="4">
    <source>
        <dbReference type="ARBA" id="ARBA00023163"/>
    </source>
</evidence>
<dbReference type="PROSITE" id="PS51005">
    <property type="entry name" value="NAC"/>
    <property type="match status" value="1"/>
</dbReference>
<keyword evidence="10" id="KW-1185">Reference proteome</keyword>
<dbReference type="GO" id="GO:0003677">
    <property type="term" value="F:DNA binding"/>
    <property type="evidence" value="ECO:0007669"/>
    <property type="project" value="UniProtKB-KW"/>
</dbReference>
<dbReference type="InterPro" id="IPR003441">
    <property type="entry name" value="NAC-dom"/>
</dbReference>
<keyword evidence="3" id="KW-0238">DNA-binding</keyword>
<dbReference type="GO" id="GO:0006355">
    <property type="term" value="P:regulation of DNA-templated transcription"/>
    <property type="evidence" value="ECO:0007669"/>
    <property type="project" value="InterPro"/>
</dbReference>
<dbReference type="SUPFAM" id="SSF101941">
    <property type="entry name" value="NAC domain"/>
    <property type="match status" value="1"/>
</dbReference>
<dbReference type="AlphaFoldDB" id="A0A0M3R853"/>
<dbReference type="PANTHER" id="PTHR31744:SF233">
    <property type="entry name" value="NAC DOMAIN-CONTAINING PROTEIN 72-LIKE"/>
    <property type="match status" value="1"/>
</dbReference>
<dbReference type="Gramene" id="Manes.15G084800.1.v8.1">
    <property type="protein sequence ID" value="Manes.15G084800.1.v8.1.CDS"/>
    <property type="gene ID" value="Manes.15G084800.v8.1"/>
</dbReference>
<evidence type="ECO:0000256" key="3">
    <source>
        <dbReference type="ARBA" id="ARBA00023125"/>
    </source>
</evidence>
<keyword evidence="4" id="KW-0804">Transcription</keyword>
<dbReference type="STRING" id="3983.A0A0M3R853"/>
<proteinExistence type="evidence at transcript level"/>
<dbReference type="Pfam" id="PF02365">
    <property type="entry name" value="NAM"/>
    <property type="match status" value="1"/>
</dbReference>
<gene>
    <name evidence="9" type="ORF">MANES_15G084800</name>
</gene>
<dbReference type="EMBL" id="KR605161">
    <property type="protein sequence ID" value="ALC79000.1"/>
    <property type="molecule type" value="mRNA"/>
</dbReference>
<evidence type="ECO:0000256" key="2">
    <source>
        <dbReference type="ARBA" id="ARBA00023015"/>
    </source>
</evidence>
<evidence type="ECO:0000256" key="5">
    <source>
        <dbReference type="ARBA" id="ARBA00023242"/>
    </source>
</evidence>
<evidence type="ECO:0000256" key="6">
    <source>
        <dbReference type="SAM" id="MobiDB-lite"/>
    </source>
</evidence>
<keyword evidence="5" id="KW-0539">Nucleus</keyword>
<name>A0A0M3R853_MANES</name>
<dbReference type="GO" id="GO:0005634">
    <property type="term" value="C:nucleus"/>
    <property type="evidence" value="ECO:0007669"/>
    <property type="project" value="UniProtKB-SubCell"/>
</dbReference>
<dbReference type="EMBL" id="CM004401">
    <property type="protein sequence ID" value="OAY28659.1"/>
    <property type="molecule type" value="Genomic_DNA"/>
</dbReference>
<evidence type="ECO:0000313" key="9">
    <source>
        <dbReference type="EMBL" id="OAY28659.1"/>
    </source>
</evidence>
<evidence type="ECO:0000256" key="1">
    <source>
        <dbReference type="ARBA" id="ARBA00004123"/>
    </source>
</evidence>
<evidence type="ECO:0000313" key="10">
    <source>
        <dbReference type="Proteomes" id="UP000091857"/>
    </source>
</evidence>
<dbReference type="PANTHER" id="PTHR31744">
    <property type="entry name" value="PROTEIN CUP-SHAPED COTYLEDON 2-RELATED"/>
    <property type="match status" value="1"/>
</dbReference>
<feature type="domain" description="NAC" evidence="7">
    <location>
        <begin position="14"/>
        <end position="162"/>
    </location>
</feature>
<dbReference type="Proteomes" id="UP000091857">
    <property type="component" value="Chromosome 15"/>
</dbReference>
<dbReference type="InterPro" id="IPR036093">
    <property type="entry name" value="NAC_dom_sf"/>
</dbReference>
<sequence>MGVQETDPLAQLTLPPGFRFYPTDEELLVQYLCRKVAGHQFSLQIIAEIDLYKFDPWVLPSKAIFGEKEWYFFSPRDRKYPNGSRPNRVAGSGYWKATGTDKIITTEGRKVGIKKALVFYVGKAPKGTKTNWIMHEYRLLESSRKHGSTKLDDWVLCRIYKKNTGSQKFISSVPSKEHSHNGSSSSSSSHLDDVLDSLPEIDDRFFAFPGTNPIRTTQPPEEKINFNSMCFGNFDWASLAGFNSVPEIIQSGQPQAQTRGMMDYANNNGDLDVPSLPPHVGHVDSKLGHSTVEEEVQSGARAHRVDNSGLFLQNANPSTRNFSSSLDPYGFRYWTQAGSGFGFRQN</sequence>
<reference evidence="9 10" key="2">
    <citation type="submission" date="2016-02" db="EMBL/GenBank/DDBJ databases">
        <title>WGS assembly of Manihot esculenta.</title>
        <authorList>
            <person name="Bredeson J.V."/>
            <person name="Prochnik S.E."/>
            <person name="Lyons J.B."/>
            <person name="Schmutz J."/>
            <person name="Grimwood J."/>
            <person name="Vrebalov J."/>
            <person name="Bart R.S."/>
            <person name="Amuge T."/>
            <person name="Ferguson M.E."/>
            <person name="Green R."/>
            <person name="Putnam N."/>
            <person name="Stites J."/>
            <person name="Rounsley S."/>
            <person name="Rokhsar D.S."/>
        </authorList>
    </citation>
    <scope>NUCLEOTIDE SEQUENCE [LARGE SCALE GENOMIC DNA]</scope>
    <source>
        <strain evidence="10">cv. AM560-2</strain>
        <tissue evidence="9">Leaf</tissue>
    </source>
</reference>
<dbReference type="FunFam" id="2.170.150.80:FF:000008">
    <property type="entry name" value="NAC domain-containing protein 72-like"/>
    <property type="match status" value="1"/>
</dbReference>
<keyword evidence="2" id="KW-0805">Transcription regulation</keyword>
<reference evidence="8" key="1">
    <citation type="journal article" date="2015" name="PLoS ONE">
        <title>Genome-Wide Identification and Expression Analysis of the NAC Transcription Factor Family in Cassava.</title>
        <authorList>
            <person name="Hu W."/>
            <person name="Wei Y."/>
            <person name="Xia Z."/>
            <person name="Yan Y."/>
            <person name="Hou X."/>
            <person name="Zou M."/>
            <person name="Lu C."/>
            <person name="Wang W."/>
            <person name="Peng M."/>
        </authorList>
    </citation>
    <scope>NUCLEOTIDE SEQUENCE</scope>
    <source>
        <strain evidence="8">MeNAC23</strain>
    </source>
</reference>
<dbReference type="Gene3D" id="2.170.150.80">
    <property type="entry name" value="NAC domain"/>
    <property type="match status" value="1"/>
</dbReference>
<accession>A0A0M3R853</accession>
<feature type="region of interest" description="Disordered" evidence="6">
    <location>
        <begin position="170"/>
        <end position="193"/>
    </location>
</feature>
<evidence type="ECO:0000313" key="8">
    <source>
        <dbReference type="EMBL" id="ALC79000.1"/>
    </source>
</evidence>
<comment type="subcellular location">
    <subcellularLocation>
        <location evidence="1">Nucleus</location>
    </subcellularLocation>
</comment>
<dbReference type="SMR" id="A0A0M3R853"/>
<organism evidence="8">
    <name type="scientific">Manihot esculenta</name>
    <name type="common">Cassava</name>
    <name type="synonym">Jatropha manihot</name>
    <dbReference type="NCBI Taxonomy" id="3983"/>
    <lineage>
        <taxon>Eukaryota</taxon>
        <taxon>Viridiplantae</taxon>
        <taxon>Streptophyta</taxon>
        <taxon>Embryophyta</taxon>
        <taxon>Tracheophyta</taxon>
        <taxon>Spermatophyta</taxon>
        <taxon>Magnoliopsida</taxon>
        <taxon>eudicotyledons</taxon>
        <taxon>Gunneridae</taxon>
        <taxon>Pentapetalae</taxon>
        <taxon>rosids</taxon>
        <taxon>fabids</taxon>
        <taxon>Malpighiales</taxon>
        <taxon>Euphorbiaceae</taxon>
        <taxon>Crotonoideae</taxon>
        <taxon>Manihoteae</taxon>
        <taxon>Manihot</taxon>
    </lineage>
</organism>
<evidence type="ECO:0000259" key="7">
    <source>
        <dbReference type="PROSITE" id="PS51005"/>
    </source>
</evidence>
<dbReference type="OMA" id="IRYPTQP"/>